<evidence type="ECO:0000313" key="3">
    <source>
        <dbReference type="Proteomes" id="UP000234681"/>
    </source>
</evidence>
<evidence type="ECO:0000313" key="2">
    <source>
        <dbReference type="EMBL" id="EDL82253.1"/>
    </source>
</evidence>
<dbReference type="EMBL" id="CH473952">
    <property type="protein sequence ID" value="EDL82253.1"/>
    <property type="molecule type" value="Genomic_DNA"/>
</dbReference>
<feature type="region of interest" description="Disordered" evidence="1">
    <location>
        <begin position="1"/>
        <end position="44"/>
    </location>
</feature>
<feature type="compositionally biased region" description="Polar residues" evidence="1">
    <location>
        <begin position="25"/>
        <end position="42"/>
    </location>
</feature>
<organism evidence="2 3">
    <name type="scientific">Rattus norvegicus</name>
    <name type="common">Rat</name>
    <dbReference type="NCBI Taxonomy" id="10116"/>
    <lineage>
        <taxon>Eukaryota</taxon>
        <taxon>Metazoa</taxon>
        <taxon>Chordata</taxon>
        <taxon>Craniata</taxon>
        <taxon>Vertebrata</taxon>
        <taxon>Euteleostomi</taxon>
        <taxon>Mammalia</taxon>
        <taxon>Eutheria</taxon>
        <taxon>Euarchontoglires</taxon>
        <taxon>Glires</taxon>
        <taxon>Rodentia</taxon>
        <taxon>Myomorpha</taxon>
        <taxon>Muroidea</taxon>
        <taxon>Muridae</taxon>
        <taxon>Murinae</taxon>
        <taxon>Rattus</taxon>
    </lineage>
</organism>
<dbReference type="AlphaFoldDB" id="A6HVW7"/>
<sequence length="69" mass="7910">MKESKMKETQTTKIETEEWEREHSSTSSFCPPQGTVNKTITDGMSDRDVCGEKMGVYMSNKMQMIRLSV</sequence>
<gene>
    <name evidence="2" type="ORF">rCG_28440</name>
</gene>
<name>A6HVW7_RAT</name>
<reference evidence="3" key="1">
    <citation type="submission" date="2005-09" db="EMBL/GenBank/DDBJ databases">
        <authorList>
            <person name="Mural R.J."/>
            <person name="Li P.W."/>
            <person name="Adams M.D."/>
            <person name="Amanatides P.G."/>
            <person name="Baden-Tillson H."/>
            <person name="Barnstead M."/>
            <person name="Chin S.H."/>
            <person name="Dew I."/>
            <person name="Evans C.A."/>
            <person name="Ferriera S."/>
            <person name="Flanigan M."/>
            <person name="Fosler C."/>
            <person name="Glodek A."/>
            <person name="Gu Z."/>
            <person name="Holt R.A."/>
            <person name="Jennings D."/>
            <person name="Kraft C.L."/>
            <person name="Lu F."/>
            <person name="Nguyen T."/>
            <person name="Nusskern D.R."/>
            <person name="Pfannkoch C.M."/>
            <person name="Sitter C."/>
            <person name="Sutton G.G."/>
            <person name="Venter J.C."/>
            <person name="Wang Z."/>
            <person name="Woodage T."/>
            <person name="Zheng X.H."/>
            <person name="Zhong F."/>
        </authorList>
    </citation>
    <scope>NUCLEOTIDE SEQUENCE [LARGE SCALE GENOMIC DNA]</scope>
    <source>
        <strain>BN</strain>
        <strain evidence="3">Sprague-Dawley</strain>
    </source>
</reference>
<evidence type="ECO:0000256" key="1">
    <source>
        <dbReference type="SAM" id="MobiDB-lite"/>
    </source>
</evidence>
<accession>A6HVW7</accession>
<proteinExistence type="predicted"/>
<protein>
    <submittedName>
        <fullName evidence="2">RCG28440, isoform CRA_a</fullName>
    </submittedName>
</protein>
<dbReference type="Proteomes" id="UP000234681">
    <property type="component" value="Chromosome 2"/>
</dbReference>
<feature type="compositionally biased region" description="Basic and acidic residues" evidence="1">
    <location>
        <begin position="1"/>
        <end position="24"/>
    </location>
</feature>